<proteinExistence type="predicted"/>
<dbReference type="GeneID" id="10032908"/>
<dbReference type="eggNOG" id="ENOG502RQD8">
    <property type="taxonomic scope" value="Eukaryota"/>
</dbReference>
<dbReference type="OMA" id="VIPHICY"/>
<organism evidence="3">
    <name type="scientific">Arthroderma gypseum (strain ATCC MYA-4604 / CBS 118893)</name>
    <name type="common">Microsporum gypseum</name>
    <dbReference type="NCBI Taxonomy" id="535722"/>
    <lineage>
        <taxon>Eukaryota</taxon>
        <taxon>Fungi</taxon>
        <taxon>Dikarya</taxon>
        <taxon>Ascomycota</taxon>
        <taxon>Pezizomycotina</taxon>
        <taxon>Eurotiomycetes</taxon>
        <taxon>Eurotiomycetidae</taxon>
        <taxon>Onygenales</taxon>
        <taxon>Arthrodermataceae</taxon>
        <taxon>Nannizzia</taxon>
    </lineage>
</organism>
<dbReference type="HOGENOM" id="CLU_183214_0_0_1"/>
<feature type="signal peptide" evidence="1">
    <location>
        <begin position="1"/>
        <end position="23"/>
    </location>
</feature>
<feature type="chain" id="PRO_5003197850" evidence="1">
    <location>
        <begin position="24"/>
        <end position="96"/>
    </location>
</feature>
<dbReference type="RefSeq" id="XP_003177578.1">
    <property type="nucleotide sequence ID" value="XM_003177530.1"/>
</dbReference>
<gene>
    <name evidence="2" type="ORF">MGYG_01650</name>
</gene>
<evidence type="ECO:0000256" key="1">
    <source>
        <dbReference type="SAM" id="SignalP"/>
    </source>
</evidence>
<name>E5R262_ARTGP</name>
<evidence type="ECO:0000313" key="2">
    <source>
        <dbReference type="EMBL" id="EFQ98626.1"/>
    </source>
</evidence>
<dbReference type="EMBL" id="DS989822">
    <property type="protein sequence ID" value="EFQ98626.1"/>
    <property type="molecule type" value="Genomic_DNA"/>
</dbReference>
<dbReference type="VEuPathDB" id="FungiDB:MGYG_01650"/>
<reference evidence="3" key="1">
    <citation type="journal article" date="2012" name="MBio">
        <title>Comparative genome analysis of Trichophyton rubrum and related dermatophytes reveals candidate genes involved in infection.</title>
        <authorList>
            <person name="Martinez D.A."/>
            <person name="Oliver B.G."/>
            <person name="Graeser Y."/>
            <person name="Goldberg J.M."/>
            <person name="Li W."/>
            <person name="Martinez-Rossi N.M."/>
            <person name="Monod M."/>
            <person name="Shelest E."/>
            <person name="Barton R.C."/>
            <person name="Birch E."/>
            <person name="Brakhage A.A."/>
            <person name="Chen Z."/>
            <person name="Gurr S.J."/>
            <person name="Heiman D."/>
            <person name="Heitman J."/>
            <person name="Kosti I."/>
            <person name="Rossi A."/>
            <person name="Saif S."/>
            <person name="Samalova M."/>
            <person name="Saunders C.W."/>
            <person name="Shea T."/>
            <person name="Summerbell R.C."/>
            <person name="Xu J."/>
            <person name="Young S."/>
            <person name="Zeng Q."/>
            <person name="Birren B.W."/>
            <person name="Cuomo C.A."/>
            <person name="White T.C."/>
        </authorList>
    </citation>
    <scope>NUCLEOTIDE SEQUENCE [LARGE SCALE GENOMIC DNA]</scope>
    <source>
        <strain evidence="3">ATCC MYA-4604 / CBS 118893</strain>
    </source>
</reference>
<keyword evidence="3" id="KW-1185">Reference proteome</keyword>
<accession>E5R262</accession>
<dbReference type="OrthoDB" id="10372563at2759"/>
<protein>
    <submittedName>
        <fullName evidence="2">Uncharacterized protein</fullName>
    </submittedName>
</protein>
<keyword evidence="1" id="KW-0732">Signal</keyword>
<dbReference type="Proteomes" id="UP000002669">
    <property type="component" value="Unassembled WGS sequence"/>
</dbReference>
<evidence type="ECO:0000313" key="3">
    <source>
        <dbReference type="Proteomes" id="UP000002669"/>
    </source>
</evidence>
<dbReference type="AlphaFoldDB" id="E5R262"/>
<sequence length="96" mass="9625">MKLSCSLLAALAVLGQTAVAAVAAVPVAARAEAAAEVAAALPLGIIVIPHICYQDSDCSPGCASRGFKGHARCPAPGNSKKLAFSHGALEDILLFV</sequence>
<dbReference type="InParanoid" id="E5R262"/>